<evidence type="ECO:0000256" key="6">
    <source>
        <dbReference type="ARBA" id="ARBA00022859"/>
    </source>
</evidence>
<dbReference type="Pfam" id="PF03972">
    <property type="entry name" value="MmgE_PrpD_N"/>
    <property type="match status" value="2"/>
</dbReference>
<dbReference type="PANTHER" id="PTHR16943:SF11">
    <property type="entry name" value="CIS-ACONITATE DECARBOXYLASE"/>
    <property type="match status" value="1"/>
</dbReference>
<evidence type="ECO:0000256" key="3">
    <source>
        <dbReference type="ARBA" id="ARBA00011738"/>
    </source>
</evidence>
<dbReference type="AlphaFoldDB" id="A0A3L8SU40"/>
<evidence type="ECO:0000256" key="2">
    <source>
        <dbReference type="ARBA" id="ARBA00006174"/>
    </source>
</evidence>
<comment type="subcellular location">
    <subcellularLocation>
        <location evidence="1">Mitochondrion</location>
    </subcellularLocation>
</comment>
<dbReference type="PANTHER" id="PTHR16943">
    <property type="entry name" value="2-METHYLCITRATE DEHYDRATASE-RELATED"/>
    <property type="match status" value="1"/>
</dbReference>
<evidence type="ECO:0000313" key="20">
    <source>
        <dbReference type="EMBL" id="RLW08374.1"/>
    </source>
</evidence>
<dbReference type="GO" id="GO:0045087">
    <property type="term" value="P:innate immune response"/>
    <property type="evidence" value="ECO:0007669"/>
    <property type="project" value="UniProtKB-KW"/>
</dbReference>
<dbReference type="InterPro" id="IPR045336">
    <property type="entry name" value="MmgE_PrpD_N"/>
</dbReference>
<evidence type="ECO:0000256" key="14">
    <source>
        <dbReference type="ARBA" id="ARBA00076490"/>
    </source>
</evidence>
<organism evidence="20 21">
    <name type="scientific">Chloebia gouldiae</name>
    <name type="common">Gouldian finch</name>
    <name type="synonym">Erythrura gouldiae</name>
    <dbReference type="NCBI Taxonomy" id="44316"/>
    <lineage>
        <taxon>Eukaryota</taxon>
        <taxon>Metazoa</taxon>
        <taxon>Chordata</taxon>
        <taxon>Craniata</taxon>
        <taxon>Vertebrata</taxon>
        <taxon>Euteleostomi</taxon>
        <taxon>Archelosauria</taxon>
        <taxon>Archosauria</taxon>
        <taxon>Dinosauria</taxon>
        <taxon>Saurischia</taxon>
        <taxon>Theropoda</taxon>
        <taxon>Coelurosauria</taxon>
        <taxon>Aves</taxon>
        <taxon>Neognathae</taxon>
        <taxon>Neoaves</taxon>
        <taxon>Telluraves</taxon>
        <taxon>Australaves</taxon>
        <taxon>Passeriformes</taxon>
        <taxon>Passeroidea</taxon>
        <taxon>Passeridae</taxon>
        <taxon>Chloebia</taxon>
    </lineage>
</organism>
<evidence type="ECO:0000259" key="18">
    <source>
        <dbReference type="Pfam" id="PF03972"/>
    </source>
</evidence>
<evidence type="ECO:0000256" key="1">
    <source>
        <dbReference type="ARBA" id="ARBA00004173"/>
    </source>
</evidence>
<comment type="similarity">
    <text evidence="2">Belongs to the PrpD family.</text>
</comment>
<dbReference type="EC" id="4.1.1.6" evidence="12"/>
<keyword evidence="21" id="KW-1185">Reference proteome</keyword>
<keyword evidence="6" id="KW-0391">Immunity</keyword>
<comment type="function">
    <text evidence="11">Cis-aconitate decarboxylase that catalyzes production of itaconate and is involved in the inhibition of the inflammatory response. Acts as a negative regulator of the Toll-like receptors (TLRs)-mediated inflammatory innate response by stimulating the tumor necrosis factor alpha-induced protein TNFAIP3 expression via reactive oxygen species (ROS) in LPS-tolerized macrophages. Involved in antimicrobial response of innate immune cells; ACOD1-mediated itaconic acid production contributes to the antimicrobial activity of macrophages by generating itaconate, leading to alkylation of proteins, such as TFEB. Involved in antiviral response following infection by flavivirus in neurons: ACOD1-mediated itaconate production inhibits the activity of succinate dehydrogenase, generating a metabolic state in neurons that suppresses replication of viral genomes. Plays a role in the embryo implantation.</text>
</comment>
<comment type="caution">
    <text evidence="20">The sequence shown here is derived from an EMBL/GenBank/DDBJ whole genome shotgun (WGS) entry which is preliminary data.</text>
</comment>
<evidence type="ECO:0000259" key="19">
    <source>
        <dbReference type="Pfam" id="PF19305"/>
    </source>
</evidence>
<evidence type="ECO:0000256" key="7">
    <source>
        <dbReference type="ARBA" id="ARBA00023128"/>
    </source>
</evidence>
<evidence type="ECO:0000313" key="21">
    <source>
        <dbReference type="Proteomes" id="UP000276834"/>
    </source>
</evidence>
<dbReference type="InterPro" id="IPR005656">
    <property type="entry name" value="MmgE_PrpD"/>
</dbReference>
<dbReference type="Proteomes" id="UP000276834">
    <property type="component" value="Unassembled WGS sequence"/>
</dbReference>
<dbReference type="InterPro" id="IPR042183">
    <property type="entry name" value="MmgE/PrpD_sf_1"/>
</dbReference>
<dbReference type="STRING" id="44316.ENSEGOP00005002558"/>
<evidence type="ECO:0000256" key="12">
    <source>
        <dbReference type="ARBA" id="ARBA00067068"/>
    </source>
</evidence>
<dbReference type="SUPFAM" id="SSF103378">
    <property type="entry name" value="2-methylcitrate dehydratase PrpD"/>
    <property type="match status" value="2"/>
</dbReference>
<dbReference type="OrthoDB" id="10267976at2759"/>
<dbReference type="GO" id="GO:0006954">
    <property type="term" value="P:inflammatory response"/>
    <property type="evidence" value="ECO:0007669"/>
    <property type="project" value="UniProtKB-KW"/>
</dbReference>
<evidence type="ECO:0000256" key="10">
    <source>
        <dbReference type="ARBA" id="ARBA00050716"/>
    </source>
</evidence>
<comment type="catalytic activity">
    <reaction evidence="10">
        <text>cis-aconitate + H(+) = itaconate + CO2</text>
        <dbReference type="Rhea" id="RHEA:15253"/>
        <dbReference type="ChEBI" id="CHEBI:15378"/>
        <dbReference type="ChEBI" id="CHEBI:16383"/>
        <dbReference type="ChEBI" id="CHEBI:16526"/>
        <dbReference type="ChEBI" id="CHEBI:17240"/>
        <dbReference type="EC" id="4.1.1.6"/>
    </reaction>
    <physiologicalReaction direction="left-to-right" evidence="10">
        <dbReference type="Rhea" id="RHEA:15254"/>
    </physiologicalReaction>
</comment>
<evidence type="ECO:0000256" key="11">
    <source>
        <dbReference type="ARBA" id="ARBA00055971"/>
    </source>
</evidence>
<evidence type="ECO:0000256" key="5">
    <source>
        <dbReference type="ARBA" id="ARBA00022588"/>
    </source>
</evidence>
<dbReference type="Pfam" id="PF19305">
    <property type="entry name" value="MmgE_PrpD_C"/>
    <property type="match status" value="1"/>
</dbReference>
<name>A0A3L8SU40_CHLGU</name>
<evidence type="ECO:0000256" key="16">
    <source>
        <dbReference type="ARBA" id="ARBA00083634"/>
    </source>
</evidence>
<dbReference type="InterPro" id="IPR045337">
    <property type="entry name" value="MmgE_PrpD_C"/>
</dbReference>
<dbReference type="GO" id="GO:0042803">
    <property type="term" value="F:protein homodimerization activity"/>
    <property type="evidence" value="ECO:0007669"/>
    <property type="project" value="UniProtKB-ARBA"/>
</dbReference>
<evidence type="ECO:0000256" key="15">
    <source>
        <dbReference type="ARBA" id="ARBA00081034"/>
    </source>
</evidence>
<dbReference type="Gene3D" id="3.30.1330.120">
    <property type="entry name" value="2-methylcitrate dehydratase PrpD"/>
    <property type="match status" value="1"/>
</dbReference>
<dbReference type="GO" id="GO:0072573">
    <property type="term" value="P:tolerance induction to lipopolysaccharide"/>
    <property type="evidence" value="ECO:0007669"/>
    <property type="project" value="UniProtKB-ARBA"/>
</dbReference>
<proteinExistence type="inferred from homology"/>
<keyword evidence="8" id="KW-0395">Inflammatory response</keyword>
<evidence type="ECO:0000256" key="4">
    <source>
        <dbReference type="ARBA" id="ARBA00022529"/>
    </source>
</evidence>
<keyword evidence="9" id="KW-0456">Lyase</keyword>
<keyword evidence="4" id="KW-0929">Antimicrobial</keyword>
<dbReference type="GO" id="GO:0005739">
    <property type="term" value="C:mitochondrion"/>
    <property type="evidence" value="ECO:0007669"/>
    <property type="project" value="UniProtKB-SubCell"/>
</dbReference>
<keyword evidence="5" id="KW-0399">Innate immunity</keyword>
<dbReference type="FunFam" id="1.10.4100.10:FF:000002">
    <property type="entry name" value="Aconitate decarboxylase 1"/>
    <property type="match status" value="1"/>
</dbReference>
<sequence>MWDQLAHGSLLMAQEHVVLQTENCSGPTDTKLDIFYLQRVGAGLEEEQGQSDSHCLSMLESDGERNYWLQMGDENQASSHYSIKDTVLNMTLREYPRQTHINSESEFLCSLATTHLLHLSGTCITPARCGQRYCLTVTGNFAKVIHGLNANQLTDQVIQRSKRMILDTLGVGLLGTSTEVCHKVAQYSKIYSSDLSSTIWGHLDFRLPPLYAAFVNGVAVRDALLFALKSYKLMPFLLYREQYVPKIVAYSEACYKTFQDYSPNVLQPPSSESALKIEAFEIERCTRGGVDKFGNYAKLGKVHSMDFDDTWHPATHPSGAVLPAVIALSEAFPQKKKISGLDLLLAFNVGIEVQGRLLHFSREARNIPRRFHPPAVVGTMGSAAACAKLLALDQLECKNALAIAASYAGAPLANAATQIKPLHVGNAAKHGLEAACLALHGLQGNKQILDMESGMGAFYTDYNPQTLPTLQSYPWLLDQQDVAIKRFPAHLATHWVADAASSVRRKLVQSSENLPPLDKIEKVILKVPEVRYVNRPSPASEHEARHSFQFVACSALLDGSMSVQSFASENIHRPALRELLCKTQLEHPPDNTPSFDSLYCEVSVMLQDGNTISDRCTTFYGHWRKPLKKEDLEKKFQSNVLGILPTEAMEGIIETVYNLEKVEDCSVLSTFLSGQSARALPKKLCFF</sequence>
<gene>
    <name evidence="20" type="ORF">DV515_00003301</name>
</gene>
<evidence type="ECO:0000256" key="17">
    <source>
        <dbReference type="ARBA" id="ARBA00083851"/>
    </source>
</evidence>
<feature type="domain" description="MmgE/PrpD C-terminal" evidence="19">
    <location>
        <begin position="487"/>
        <end position="657"/>
    </location>
</feature>
<dbReference type="GO" id="GO:0047613">
    <property type="term" value="F:aconitate decarboxylase activity"/>
    <property type="evidence" value="ECO:0007669"/>
    <property type="project" value="UniProtKB-EC"/>
</dbReference>
<dbReference type="InterPro" id="IPR042188">
    <property type="entry name" value="MmgE/PrpD_sf_2"/>
</dbReference>
<evidence type="ECO:0000256" key="8">
    <source>
        <dbReference type="ARBA" id="ARBA00023198"/>
    </source>
</evidence>
<feature type="domain" description="MmgE/PrpD N-terminal" evidence="18">
    <location>
        <begin position="302"/>
        <end position="464"/>
    </location>
</feature>
<dbReference type="Gene3D" id="1.10.4100.10">
    <property type="entry name" value="2-methylcitrate dehydratase PrpD"/>
    <property type="match status" value="2"/>
</dbReference>
<reference evidence="20 21" key="1">
    <citation type="journal article" date="2018" name="Proc. R. Soc. B">
        <title>A non-coding region near Follistatin controls head colour polymorphism in the Gouldian finch.</title>
        <authorList>
            <person name="Toomey M.B."/>
            <person name="Marques C.I."/>
            <person name="Andrade P."/>
            <person name="Araujo P.M."/>
            <person name="Sabatino S."/>
            <person name="Gazda M.A."/>
            <person name="Afonso S."/>
            <person name="Lopes R.J."/>
            <person name="Corbo J.C."/>
            <person name="Carneiro M."/>
        </authorList>
    </citation>
    <scope>NUCLEOTIDE SEQUENCE [LARGE SCALE GENOMIC DNA]</scope>
    <source>
        <strain evidence="20">Red01</strain>
        <tissue evidence="20">Muscle</tissue>
    </source>
</reference>
<dbReference type="GO" id="GO:0002760">
    <property type="term" value="P:positive regulation of antimicrobial humoral response"/>
    <property type="evidence" value="ECO:0007669"/>
    <property type="project" value="UniProtKB-ARBA"/>
</dbReference>
<dbReference type="InterPro" id="IPR036148">
    <property type="entry name" value="MmgE/PrpD_sf"/>
</dbReference>
<accession>A0A3L8SU40</accession>
<dbReference type="FunFam" id="3.30.1330.120:FF:000002">
    <property type="entry name" value="Aconitate decarboxylase 1"/>
    <property type="match status" value="1"/>
</dbReference>
<keyword evidence="7" id="KW-0496">Mitochondrion</keyword>
<dbReference type="EMBL" id="QUSF01000006">
    <property type="protein sequence ID" value="RLW08374.1"/>
    <property type="molecule type" value="Genomic_DNA"/>
</dbReference>
<evidence type="ECO:0000256" key="13">
    <source>
        <dbReference type="ARBA" id="ARBA00073848"/>
    </source>
</evidence>
<protein>
    <recommendedName>
        <fullName evidence="13">Cis-aconitate decarboxylase</fullName>
        <ecNumber evidence="12">4.1.1.6</ecNumber>
    </recommendedName>
    <alternativeName>
        <fullName evidence="17">Aconitate decarboxylase</fullName>
    </alternativeName>
    <alternativeName>
        <fullName evidence="14">Aconitate decarboxylase 1</fullName>
    </alternativeName>
    <alternativeName>
        <fullName evidence="15">Cis-aconitic acid decarboxylase</fullName>
    </alternativeName>
    <alternativeName>
        <fullName evidence="16">Immune-responsive gene 1 protein</fullName>
    </alternativeName>
</protein>
<evidence type="ECO:0000256" key="9">
    <source>
        <dbReference type="ARBA" id="ARBA00023239"/>
    </source>
</evidence>
<comment type="subunit">
    <text evidence="3">Homodimer.</text>
</comment>
<feature type="domain" description="MmgE/PrpD N-terminal" evidence="18">
    <location>
        <begin position="140"/>
        <end position="221"/>
    </location>
</feature>